<sequence>MAAQVTASVATLAAVVCGAVIFRPRLRRFFRKLKGSPRRILFVCGHNAGRSIAAEAIARKLRPDLTVASCGTVPSGKLNPVMKAALEERGYSVEGLASKGPDAVGGYEAWDLRVTMGCMDGQCPWVPGLKVVDWGLPDPAKDSSVVPEVISQVEKLVREL</sequence>
<dbReference type="Gene3D" id="3.40.50.2300">
    <property type="match status" value="1"/>
</dbReference>
<reference evidence="3" key="1">
    <citation type="submission" date="2014-05" db="EMBL/GenBank/DDBJ databases">
        <title>The transcriptome of the halophilic microalga Tetraselmis sp. GSL018 isolated from the Great Salt Lake, Utah.</title>
        <authorList>
            <person name="Jinkerson R.E."/>
            <person name="D'Adamo S."/>
            <person name="Posewitz M.C."/>
        </authorList>
    </citation>
    <scope>NUCLEOTIDE SEQUENCE</scope>
    <source>
        <strain evidence="3">GSL018</strain>
    </source>
</reference>
<dbReference type="Pfam" id="PF01451">
    <property type="entry name" value="LMWPc"/>
    <property type="match status" value="1"/>
</dbReference>
<dbReference type="EMBL" id="GBEZ01004621">
    <property type="protein sequence ID" value="JAC80611.1"/>
    <property type="molecule type" value="Transcribed_RNA"/>
</dbReference>
<proteinExistence type="predicted"/>
<keyword evidence="1" id="KW-0059">Arsenical resistance</keyword>
<dbReference type="InterPro" id="IPR036196">
    <property type="entry name" value="Ptyr_pPase_sf"/>
</dbReference>
<accession>A0A061SD13</accession>
<dbReference type="AlphaFoldDB" id="A0A061SD13"/>
<dbReference type="SUPFAM" id="SSF52788">
    <property type="entry name" value="Phosphotyrosine protein phosphatases I"/>
    <property type="match status" value="1"/>
</dbReference>
<evidence type="ECO:0000313" key="3">
    <source>
        <dbReference type="EMBL" id="JAC80611.1"/>
    </source>
</evidence>
<protein>
    <submittedName>
        <fullName evidence="3">Arsenate reductase</fullName>
    </submittedName>
</protein>
<dbReference type="SMART" id="SM00226">
    <property type="entry name" value="LMWPc"/>
    <property type="match status" value="1"/>
</dbReference>
<dbReference type="InterPro" id="IPR023485">
    <property type="entry name" value="Ptyr_pPase"/>
</dbReference>
<evidence type="ECO:0000259" key="2">
    <source>
        <dbReference type="SMART" id="SM00226"/>
    </source>
</evidence>
<gene>
    <name evidence="3" type="primary">ARSC2</name>
    <name evidence="3" type="ORF">TSPGSL018_9871</name>
</gene>
<dbReference type="GO" id="GO:0046685">
    <property type="term" value="P:response to arsenic-containing substance"/>
    <property type="evidence" value="ECO:0007669"/>
    <property type="project" value="UniProtKB-KW"/>
</dbReference>
<organism evidence="3">
    <name type="scientific">Tetraselmis sp. GSL018</name>
    <dbReference type="NCBI Taxonomy" id="582737"/>
    <lineage>
        <taxon>Eukaryota</taxon>
        <taxon>Viridiplantae</taxon>
        <taxon>Chlorophyta</taxon>
        <taxon>core chlorophytes</taxon>
        <taxon>Chlorodendrophyceae</taxon>
        <taxon>Chlorodendrales</taxon>
        <taxon>Chlorodendraceae</taxon>
        <taxon>Tetraselmis</taxon>
    </lineage>
</organism>
<dbReference type="PANTHER" id="PTHR43428">
    <property type="entry name" value="ARSENATE REDUCTASE"/>
    <property type="match status" value="1"/>
</dbReference>
<feature type="domain" description="Phosphotyrosine protein phosphatase I" evidence="2">
    <location>
        <begin position="38"/>
        <end position="160"/>
    </location>
</feature>
<evidence type="ECO:0000256" key="1">
    <source>
        <dbReference type="ARBA" id="ARBA00022849"/>
    </source>
</evidence>
<dbReference type="PANTHER" id="PTHR43428:SF1">
    <property type="entry name" value="ARSENATE REDUCTASE"/>
    <property type="match status" value="1"/>
</dbReference>
<name>A0A061SD13_9CHLO</name>